<proteinExistence type="predicted"/>
<feature type="compositionally biased region" description="Polar residues" evidence="1">
    <location>
        <begin position="281"/>
        <end position="290"/>
    </location>
</feature>
<feature type="compositionally biased region" description="Basic and acidic residues" evidence="1">
    <location>
        <begin position="196"/>
        <end position="208"/>
    </location>
</feature>
<accession>A0ABV4SKY2</accession>
<name>A0ABV4SKY2_9ACTN</name>
<sequence>MTTSFVGRDSELAAVGRSLKEHRLVTLTGGGGVGKSRLTLRFAEEVRGAYADGAWWADLSHLYDDRLFTATVSDTVGLLDHNPRAPIEALSEWLAGRRVLLVLACCERVLDACWELVTELLDAAPNLTVLATGRQPLVHGRRGGRFRRGGAPVPRAVRHGRAGRPARLPRGRRDHLPYLPPPRRHPPRGRAGLRTAAREQPRRDRRAADLTPGHPGRRHGLGPSATAPCAPRSAGATNCARRWNASCGPGSPSSTALSTRRTPGPSAPAAPSARTRSPRSWNGSPTSRTPELSEIRDQWEQQARKAAGDNAYDTAYHRALTDDAEHALAHALQGHAGP</sequence>
<dbReference type="PANTHER" id="PTHR47691:SF3">
    <property type="entry name" value="HTH-TYPE TRANSCRIPTIONAL REGULATOR RV0890C-RELATED"/>
    <property type="match status" value="1"/>
</dbReference>
<keyword evidence="3" id="KW-1185">Reference proteome</keyword>
<feature type="compositionally biased region" description="Basic residues" evidence="1">
    <location>
        <begin position="156"/>
        <end position="173"/>
    </location>
</feature>
<feature type="region of interest" description="Disordered" evidence="1">
    <location>
        <begin position="139"/>
        <end position="310"/>
    </location>
</feature>
<comment type="caution">
    <text evidence="2">The sequence shown here is derived from an EMBL/GenBank/DDBJ whole genome shotgun (WGS) entry which is preliminary data.</text>
</comment>
<feature type="compositionally biased region" description="Basic and acidic residues" evidence="1">
    <location>
        <begin position="291"/>
        <end position="307"/>
    </location>
</feature>
<dbReference type="RefSeq" id="WP_372564021.1">
    <property type="nucleotide sequence ID" value="NZ_JBGOSP010000011.1"/>
</dbReference>
<dbReference type="SUPFAM" id="SSF52540">
    <property type="entry name" value="P-loop containing nucleoside triphosphate hydrolases"/>
    <property type="match status" value="1"/>
</dbReference>
<evidence type="ECO:0000313" key="2">
    <source>
        <dbReference type="EMBL" id="MFA3839106.1"/>
    </source>
</evidence>
<organism evidence="2 3">
    <name type="scientific">Streptomyces aureus</name>
    <dbReference type="NCBI Taxonomy" id="193461"/>
    <lineage>
        <taxon>Bacteria</taxon>
        <taxon>Bacillati</taxon>
        <taxon>Actinomycetota</taxon>
        <taxon>Actinomycetes</taxon>
        <taxon>Kitasatosporales</taxon>
        <taxon>Streptomycetaceae</taxon>
        <taxon>Streptomyces</taxon>
    </lineage>
</organism>
<dbReference type="Proteomes" id="UP001571476">
    <property type="component" value="Unassembled WGS sequence"/>
</dbReference>
<gene>
    <name evidence="2" type="ORF">ACEG43_23510</name>
</gene>
<feature type="compositionally biased region" description="Basic residues" evidence="1">
    <location>
        <begin position="139"/>
        <end position="148"/>
    </location>
</feature>
<protein>
    <submittedName>
        <fullName evidence="2">Uncharacterized protein</fullName>
    </submittedName>
</protein>
<reference evidence="2 3" key="1">
    <citation type="submission" date="2024-08" db="EMBL/GenBank/DDBJ databases">
        <title>Genome sequence of Streptomyces aureus CACIA-1.46HGO.</title>
        <authorList>
            <person name="Evangelista-Martinez Z."/>
        </authorList>
    </citation>
    <scope>NUCLEOTIDE SEQUENCE [LARGE SCALE GENOMIC DNA]</scope>
    <source>
        <strain evidence="2 3">CACIA-1.46HGO</strain>
    </source>
</reference>
<dbReference type="Gene3D" id="3.40.50.300">
    <property type="entry name" value="P-loop containing nucleotide triphosphate hydrolases"/>
    <property type="match status" value="1"/>
</dbReference>
<dbReference type="PANTHER" id="PTHR47691">
    <property type="entry name" value="REGULATOR-RELATED"/>
    <property type="match status" value="1"/>
</dbReference>
<evidence type="ECO:0000313" key="3">
    <source>
        <dbReference type="Proteomes" id="UP001571476"/>
    </source>
</evidence>
<evidence type="ECO:0000256" key="1">
    <source>
        <dbReference type="SAM" id="MobiDB-lite"/>
    </source>
</evidence>
<feature type="compositionally biased region" description="Low complexity" evidence="1">
    <location>
        <begin position="259"/>
        <end position="280"/>
    </location>
</feature>
<dbReference type="EMBL" id="JBGOSP010000011">
    <property type="protein sequence ID" value="MFA3839106.1"/>
    <property type="molecule type" value="Genomic_DNA"/>
</dbReference>
<dbReference type="InterPro" id="IPR027417">
    <property type="entry name" value="P-loop_NTPase"/>
</dbReference>